<sequence>MNSFGPVVLVSSPNEDSIKQFQSKLVYFYDDLITIRTTSENNTFSLSMFCALDFIDYKYLRQLMPKDFKCAMSKGMILRNPNFMNLEVYSRLMINEEEYEAVINKSGEFRTLIRQHVCPCMIITFTQINVQQTYSGGPSKCFFELGRRMKFII</sequence>
<reference evidence="2 3" key="2">
    <citation type="submission" date="2024-07" db="EMBL/GenBank/DDBJ databases">
        <authorList>
            <person name="Akdeniz Z."/>
        </authorList>
    </citation>
    <scope>NUCLEOTIDE SEQUENCE [LARGE SCALE GENOMIC DNA]</scope>
</reference>
<name>A0AA86UBZ2_9EUKA</name>
<dbReference type="EMBL" id="CATOUU010000826">
    <property type="protein sequence ID" value="CAI9951850.1"/>
    <property type="molecule type" value="Genomic_DNA"/>
</dbReference>
<dbReference type="AlphaFoldDB" id="A0AA86UBZ2"/>
<reference evidence="1" key="1">
    <citation type="submission" date="2023-06" db="EMBL/GenBank/DDBJ databases">
        <authorList>
            <person name="Kurt Z."/>
        </authorList>
    </citation>
    <scope>NUCLEOTIDE SEQUENCE</scope>
</reference>
<evidence type="ECO:0000313" key="2">
    <source>
        <dbReference type="EMBL" id="CAL6101073.1"/>
    </source>
</evidence>
<accession>A0AA86UBZ2</accession>
<evidence type="ECO:0000313" key="1">
    <source>
        <dbReference type="EMBL" id="CAI9951850.1"/>
    </source>
</evidence>
<dbReference type="Proteomes" id="UP001642409">
    <property type="component" value="Unassembled WGS sequence"/>
</dbReference>
<comment type="caution">
    <text evidence="1">The sequence shown here is derived from an EMBL/GenBank/DDBJ whole genome shotgun (WGS) entry which is preliminary data.</text>
</comment>
<gene>
    <name evidence="1" type="ORF">HINF_LOCUS39495</name>
    <name evidence="2" type="ORF">HINF_LOCUS70887</name>
</gene>
<keyword evidence="3" id="KW-1185">Reference proteome</keyword>
<dbReference type="EMBL" id="CAXDID020000538">
    <property type="protein sequence ID" value="CAL6101073.1"/>
    <property type="molecule type" value="Genomic_DNA"/>
</dbReference>
<evidence type="ECO:0000313" key="3">
    <source>
        <dbReference type="Proteomes" id="UP001642409"/>
    </source>
</evidence>
<protein>
    <submittedName>
        <fullName evidence="1">Uncharacterized protein</fullName>
    </submittedName>
</protein>
<proteinExistence type="predicted"/>
<organism evidence="1">
    <name type="scientific">Hexamita inflata</name>
    <dbReference type="NCBI Taxonomy" id="28002"/>
    <lineage>
        <taxon>Eukaryota</taxon>
        <taxon>Metamonada</taxon>
        <taxon>Diplomonadida</taxon>
        <taxon>Hexamitidae</taxon>
        <taxon>Hexamitinae</taxon>
        <taxon>Hexamita</taxon>
    </lineage>
</organism>